<keyword evidence="1" id="KW-0472">Membrane</keyword>
<dbReference type="GO" id="GO:0005789">
    <property type="term" value="C:endoplasmic reticulum membrane"/>
    <property type="evidence" value="ECO:0007669"/>
    <property type="project" value="TreeGrafter"/>
</dbReference>
<evidence type="ECO:0000313" key="2">
    <source>
        <dbReference type="EMBL" id="WMV34259.1"/>
    </source>
</evidence>
<dbReference type="Pfam" id="PF00106">
    <property type="entry name" value="adh_short"/>
    <property type="match status" value="1"/>
</dbReference>
<dbReference type="InterPro" id="IPR036291">
    <property type="entry name" value="NAD(P)-bd_dom_sf"/>
</dbReference>
<proteinExistence type="predicted"/>
<dbReference type="AlphaFoldDB" id="A0AAF0R120"/>
<keyword evidence="1" id="KW-1133">Transmembrane helix</keyword>
<feature type="transmembrane region" description="Helical" evidence="1">
    <location>
        <begin position="43"/>
        <end position="65"/>
    </location>
</feature>
<protein>
    <submittedName>
        <fullName evidence="2">Uncharacterized protein</fullName>
    </submittedName>
</protein>
<dbReference type="InterPro" id="IPR002347">
    <property type="entry name" value="SDR_fam"/>
</dbReference>
<evidence type="ECO:0000313" key="3">
    <source>
        <dbReference type="Proteomes" id="UP001234989"/>
    </source>
</evidence>
<dbReference type="PANTHER" id="PTHR43550:SF3">
    <property type="entry name" value="3-KETODIHYDROSPHINGOSINE REDUCTASE"/>
    <property type="match status" value="1"/>
</dbReference>
<organism evidence="2 3">
    <name type="scientific">Solanum verrucosum</name>
    <dbReference type="NCBI Taxonomy" id="315347"/>
    <lineage>
        <taxon>Eukaryota</taxon>
        <taxon>Viridiplantae</taxon>
        <taxon>Streptophyta</taxon>
        <taxon>Embryophyta</taxon>
        <taxon>Tracheophyta</taxon>
        <taxon>Spermatophyta</taxon>
        <taxon>Magnoliopsida</taxon>
        <taxon>eudicotyledons</taxon>
        <taxon>Gunneridae</taxon>
        <taxon>Pentapetalae</taxon>
        <taxon>asterids</taxon>
        <taxon>lamiids</taxon>
        <taxon>Solanales</taxon>
        <taxon>Solanaceae</taxon>
        <taxon>Solanoideae</taxon>
        <taxon>Solaneae</taxon>
        <taxon>Solanum</taxon>
    </lineage>
</organism>
<keyword evidence="3" id="KW-1185">Reference proteome</keyword>
<dbReference type="PANTHER" id="PTHR43550">
    <property type="entry name" value="3-KETODIHYDROSPHINGOSINE REDUCTASE"/>
    <property type="match status" value="1"/>
</dbReference>
<dbReference type="EMBL" id="CP133617">
    <property type="protein sequence ID" value="WMV34259.1"/>
    <property type="molecule type" value="Genomic_DNA"/>
</dbReference>
<dbReference type="Proteomes" id="UP001234989">
    <property type="component" value="Chromosome 6"/>
</dbReference>
<dbReference type="GO" id="GO:0006666">
    <property type="term" value="P:3-keto-sphinganine metabolic process"/>
    <property type="evidence" value="ECO:0007669"/>
    <property type="project" value="TreeGrafter"/>
</dbReference>
<evidence type="ECO:0000256" key="1">
    <source>
        <dbReference type="SAM" id="Phobius"/>
    </source>
</evidence>
<dbReference type="SUPFAM" id="SSF51735">
    <property type="entry name" value="NAD(P)-binding Rossmann-fold domains"/>
    <property type="match status" value="1"/>
</dbReference>
<name>A0AAF0R120_SOLVR</name>
<dbReference type="GO" id="GO:0047560">
    <property type="term" value="F:3-dehydrosphinganine reductase activity"/>
    <property type="evidence" value="ECO:0007669"/>
    <property type="project" value="TreeGrafter"/>
</dbReference>
<reference evidence="2" key="1">
    <citation type="submission" date="2023-08" db="EMBL/GenBank/DDBJ databases">
        <title>A de novo genome assembly of Solanum verrucosum Schlechtendal, a Mexican diploid species geographically isolated from the other diploid A-genome species in potato relatives.</title>
        <authorList>
            <person name="Hosaka K."/>
        </authorList>
    </citation>
    <scope>NUCLEOTIDE SEQUENCE</scope>
    <source>
        <tissue evidence="2">Young leaves</tissue>
    </source>
</reference>
<dbReference type="PRINTS" id="PR00081">
    <property type="entry name" value="GDHRDH"/>
</dbReference>
<keyword evidence="1" id="KW-0812">Transmembrane</keyword>
<accession>A0AAF0R120</accession>
<dbReference type="Gene3D" id="3.40.50.720">
    <property type="entry name" value="NAD(P)-binding Rossmann-like Domain"/>
    <property type="match status" value="1"/>
</dbReference>
<dbReference type="GO" id="GO:0030148">
    <property type="term" value="P:sphingolipid biosynthetic process"/>
    <property type="evidence" value="ECO:0007669"/>
    <property type="project" value="TreeGrafter"/>
</dbReference>
<gene>
    <name evidence="2" type="ORF">MTR67_027644</name>
</gene>
<sequence length="250" mass="26774">MGIVGVGSWGVVGEGVRGGGGEVGYKGNLRFFCNYSSMADLSIAFFSLLLLFFSLSLLVFLAFIVRPRPVKVPIKNRHVFITGGSSGIGLALAQQAASEGAKVSILARNTGRLEDAKESIRLSTGRDVAIFSADVRDYEAVKKAVEEAGPIDVLVCNQGVFVPQELETQDIEEIKFMIDVNLTGTFHLIKAALPGMKNRADRGPGSIAIMSSQAGQMFSAATSALQCLQSKQTFFMKCAENEIKTNGKLN</sequence>